<evidence type="ECO:0000256" key="3">
    <source>
        <dbReference type="ARBA" id="ARBA00022692"/>
    </source>
</evidence>
<feature type="transmembrane region" description="Helical" evidence="8">
    <location>
        <begin position="230"/>
        <end position="252"/>
    </location>
</feature>
<accession>A0A0L8H1B3</accession>
<evidence type="ECO:0008006" key="10">
    <source>
        <dbReference type="Google" id="ProtNLM"/>
    </source>
</evidence>
<evidence type="ECO:0000256" key="6">
    <source>
        <dbReference type="ARBA" id="ARBA00023180"/>
    </source>
</evidence>
<evidence type="ECO:0000256" key="1">
    <source>
        <dbReference type="ARBA" id="ARBA00004141"/>
    </source>
</evidence>
<feature type="transmembrane region" description="Helical" evidence="8">
    <location>
        <begin position="460"/>
        <end position="479"/>
    </location>
</feature>
<evidence type="ECO:0000256" key="7">
    <source>
        <dbReference type="SAM" id="MobiDB-lite"/>
    </source>
</evidence>
<dbReference type="PANTHER" id="PTHR13624">
    <property type="entry name" value="RE42071P"/>
    <property type="match status" value="1"/>
</dbReference>
<evidence type="ECO:0000256" key="5">
    <source>
        <dbReference type="ARBA" id="ARBA00023136"/>
    </source>
</evidence>
<dbReference type="OMA" id="RFALMPI"/>
<proteinExistence type="inferred from homology"/>
<comment type="subcellular location">
    <subcellularLocation>
        <location evidence="1">Membrane</location>
        <topology evidence="1">Multi-pass membrane protein</topology>
    </subcellularLocation>
</comment>
<gene>
    <name evidence="9" type="ORF">OCBIM_22024662mg</name>
</gene>
<feature type="transmembrane region" description="Helical" evidence="8">
    <location>
        <begin position="176"/>
        <end position="195"/>
    </location>
</feature>
<evidence type="ECO:0000256" key="4">
    <source>
        <dbReference type="ARBA" id="ARBA00022989"/>
    </source>
</evidence>
<keyword evidence="3 8" id="KW-0812">Transmembrane</keyword>
<dbReference type="AlphaFoldDB" id="A0A0L8H1B3"/>
<evidence type="ECO:0000313" key="9">
    <source>
        <dbReference type="EMBL" id="KOF82914.1"/>
    </source>
</evidence>
<dbReference type="PANTHER" id="PTHR13624:SF6">
    <property type="entry name" value="EMEI"/>
    <property type="match status" value="1"/>
</dbReference>
<feature type="transmembrane region" description="Helical" evidence="8">
    <location>
        <begin position="273"/>
        <end position="293"/>
    </location>
</feature>
<evidence type="ECO:0000256" key="8">
    <source>
        <dbReference type="SAM" id="Phobius"/>
    </source>
</evidence>
<dbReference type="Pfam" id="PF10268">
    <property type="entry name" value="Tmemb_161AB"/>
    <property type="match status" value="1"/>
</dbReference>
<organism evidence="9">
    <name type="scientific">Octopus bimaculoides</name>
    <name type="common">California two-spotted octopus</name>
    <dbReference type="NCBI Taxonomy" id="37653"/>
    <lineage>
        <taxon>Eukaryota</taxon>
        <taxon>Metazoa</taxon>
        <taxon>Spiralia</taxon>
        <taxon>Lophotrochozoa</taxon>
        <taxon>Mollusca</taxon>
        <taxon>Cephalopoda</taxon>
        <taxon>Coleoidea</taxon>
        <taxon>Octopodiformes</taxon>
        <taxon>Octopoda</taxon>
        <taxon>Incirrata</taxon>
        <taxon>Octopodidae</taxon>
        <taxon>Octopus</taxon>
    </lineage>
</organism>
<dbReference type="KEGG" id="obi:106873477"/>
<dbReference type="InterPro" id="IPR019395">
    <property type="entry name" value="Transmembrane_161A/B"/>
</dbReference>
<sequence length="485" mass="55504">MAVLGLQMIFSLIAFTFLYKLSRYYSFGRWILSNRLVRYLHPTNEELKVAAGIPMSGGGGTKARHRRDYRRNNNQESVKTESFTVPRSVSFTLETAKVEAKDLLPLHYFGEFQWLMDFSLCALIVYIITEIYYSVLSRSELNVSILWCLLVLGFCFRILLMQTSVYFQTEDGGERILCITFSFFFLVAAMGVLIVSEDNLEFGLEKGYKNFSENAMVFMKEQGVGSEGPISLLTFKIVLAILCAFIGAFVTFPGLRLGKMHVDALNYSQGQPILQSLLYISFVFPMFILLMWVKPVARDLLCGLHWRTPVKVMSESAFETARLIAIAVFFLLRFGLMSTYLQSHLNLAYERVEIMHKESGRISNVEIQKMIARVYYYLCFVALQYFTPILLVLFLTFLLKTLGDYSWESILGVEHIMKPTTILSQLNNTHADPVAQVTTAIANIRGIFTSIWYRGLLSFLNWWIIAAWFTTSVFGTLYYTKSNVG</sequence>
<dbReference type="GO" id="GO:0016020">
    <property type="term" value="C:membrane"/>
    <property type="evidence" value="ECO:0007669"/>
    <property type="project" value="UniProtKB-SubCell"/>
</dbReference>
<keyword evidence="6" id="KW-0325">Glycoprotein</keyword>
<feature type="transmembrane region" description="Helical" evidence="8">
    <location>
        <begin position="6"/>
        <end position="25"/>
    </location>
</feature>
<name>A0A0L8H1B3_OCTBM</name>
<dbReference type="OrthoDB" id="784140at2759"/>
<feature type="region of interest" description="Disordered" evidence="7">
    <location>
        <begin position="56"/>
        <end position="80"/>
    </location>
</feature>
<feature type="transmembrane region" description="Helical" evidence="8">
    <location>
        <begin position="114"/>
        <end position="135"/>
    </location>
</feature>
<evidence type="ECO:0000256" key="2">
    <source>
        <dbReference type="ARBA" id="ARBA00009706"/>
    </source>
</evidence>
<feature type="transmembrane region" description="Helical" evidence="8">
    <location>
        <begin position="141"/>
        <end position="160"/>
    </location>
</feature>
<reference evidence="9" key="1">
    <citation type="submission" date="2015-07" db="EMBL/GenBank/DDBJ databases">
        <title>MeaNS - Measles Nucleotide Surveillance Program.</title>
        <authorList>
            <person name="Tran T."/>
            <person name="Druce J."/>
        </authorList>
    </citation>
    <scope>NUCLEOTIDE SEQUENCE</scope>
    <source>
        <strain evidence="9">UCB-OBI-ISO-001</strain>
        <tissue evidence="9">Gonad</tissue>
    </source>
</reference>
<keyword evidence="5 8" id="KW-0472">Membrane</keyword>
<feature type="transmembrane region" description="Helical" evidence="8">
    <location>
        <begin position="374"/>
        <end position="399"/>
    </location>
</feature>
<dbReference type="EMBL" id="KQ419607">
    <property type="protein sequence ID" value="KOF82914.1"/>
    <property type="molecule type" value="Genomic_DNA"/>
</dbReference>
<protein>
    <recommendedName>
        <fullName evidence="10">Transmembrane protein 161B</fullName>
    </recommendedName>
</protein>
<keyword evidence="4 8" id="KW-1133">Transmembrane helix</keyword>
<dbReference type="STRING" id="37653.A0A0L8H1B3"/>
<comment type="similarity">
    <text evidence="2">Belongs to the TMEM161 family.</text>
</comment>